<accession>A0A6I2UI77</accession>
<comment type="caution">
    <text evidence="1">The sequence shown here is derived from an EMBL/GenBank/DDBJ whole genome shotgun (WGS) entry which is preliminary data.</text>
</comment>
<dbReference type="EMBL" id="VUNR01000011">
    <property type="protein sequence ID" value="MSU08702.1"/>
    <property type="molecule type" value="Genomic_DNA"/>
</dbReference>
<dbReference type="Proteomes" id="UP000433181">
    <property type="component" value="Unassembled WGS sequence"/>
</dbReference>
<dbReference type="AlphaFoldDB" id="A0A6I2UI77"/>
<organism evidence="1 2">
    <name type="scientific">Anaerovibrio slackiae</name>
    <dbReference type="NCBI Taxonomy" id="2652309"/>
    <lineage>
        <taxon>Bacteria</taxon>
        <taxon>Bacillati</taxon>
        <taxon>Bacillota</taxon>
        <taxon>Negativicutes</taxon>
        <taxon>Selenomonadales</taxon>
        <taxon>Selenomonadaceae</taxon>
        <taxon>Anaerovibrio</taxon>
    </lineage>
</organism>
<dbReference type="GeneID" id="96778636"/>
<evidence type="ECO:0000313" key="2">
    <source>
        <dbReference type="Proteomes" id="UP000433181"/>
    </source>
</evidence>
<reference evidence="1 2" key="1">
    <citation type="submission" date="2019-08" db="EMBL/GenBank/DDBJ databases">
        <title>In-depth cultivation of the pig gut microbiome towards novel bacterial diversity and tailored functional studies.</title>
        <authorList>
            <person name="Wylensek D."/>
            <person name="Hitch T.C.A."/>
            <person name="Clavel T."/>
        </authorList>
    </citation>
    <scope>NUCLEOTIDE SEQUENCE [LARGE SCALE GENOMIC DNA]</scope>
    <source>
        <strain evidence="1 2">WCA-693-APC-5D-A</strain>
    </source>
</reference>
<proteinExistence type="predicted"/>
<evidence type="ECO:0000313" key="1">
    <source>
        <dbReference type="EMBL" id="MSU08702.1"/>
    </source>
</evidence>
<dbReference type="RefSeq" id="WP_205764135.1">
    <property type="nucleotide sequence ID" value="NZ_VUNR01000011.1"/>
</dbReference>
<keyword evidence="2" id="KW-1185">Reference proteome</keyword>
<sequence>MTKPDQEKEFYGQVSDGKGGYILQKNKITEQPLMNNTAYKRYFLDNIMDYLLSPILPDNKKRKDLPGFQLVGEGLVEGDLYYEDYICHAQNHWDIMRYYFRQNDFVQIAEVKYDFMPDGSIKNYKKTNVNIDKFTGAPAEADFAVPAALVHKQNQ</sequence>
<name>A0A6I2UI77_9FIRM</name>
<gene>
    <name evidence="1" type="ORF">FYJ84_06870</name>
</gene>
<protein>
    <submittedName>
        <fullName evidence="1">Uncharacterized protein</fullName>
    </submittedName>
</protein>